<dbReference type="InterPro" id="IPR000795">
    <property type="entry name" value="T_Tr_GTP-bd_dom"/>
</dbReference>
<dbReference type="InterPro" id="IPR044138">
    <property type="entry name" value="CysN_II"/>
</dbReference>
<dbReference type="GO" id="GO:0005524">
    <property type="term" value="F:ATP binding"/>
    <property type="evidence" value="ECO:0007669"/>
    <property type="project" value="UniProtKB-KW"/>
</dbReference>
<dbReference type="InterPro" id="IPR031157">
    <property type="entry name" value="G_TR_CS"/>
</dbReference>
<gene>
    <name evidence="8" type="ORF">TPL01_28880</name>
</gene>
<sequence length="455" mass="50851">MVNEKHSLAPATDLLRFITAGSVDDGKSTLIGRLLYDSKAIFADQLDAIERVTRRRGMEGADLALLTDGLTAEREQGITIDVAYRYFATPKRKFIVADTPGHEQYTRNMVTGASTASLVVILIDARKGVRTQSRRHAYIASLLGIRHLVVAVNKMDLVGYSEGVFEQIKSEFIEFCAKLDAHDLHFIPMSSLHGDMVVERGDNMPWYQGSTLLNLLENIVVADTLNLRDFRFPVQFVSRPQRPDLHDFRGYMGRIESGCVQVGDAVTVLPGGHTSKVKEIYAFSDRKLPEACAPQSVMLTLEDDIDVCHGDMIVHRLDRLFEETAVYQGHLPRVEKEFDAILCWLDNEPMDLGRSYLIKHTTHTVKATIQSMHYKVDVNTLEHCANINALRMNEIARVSIKTQQPLVWDAYVDNRATGGFIVIDQETNGTVAAGLINRDKAGLARSHTGKKRVSA</sequence>
<dbReference type="CDD" id="cd04095">
    <property type="entry name" value="CysN_NoDQ_III"/>
    <property type="match status" value="1"/>
</dbReference>
<dbReference type="EMBL" id="BKAD01000036">
    <property type="protein sequence ID" value="GEP31750.1"/>
    <property type="molecule type" value="Genomic_DNA"/>
</dbReference>
<keyword evidence="6" id="KW-0342">GTP-binding</keyword>
<evidence type="ECO:0000313" key="9">
    <source>
        <dbReference type="Proteomes" id="UP000321337"/>
    </source>
</evidence>
<dbReference type="InterPro" id="IPR009000">
    <property type="entry name" value="Transl_B-barrel_sf"/>
</dbReference>
<accession>A0A512LB86</accession>
<dbReference type="Gene3D" id="2.40.30.10">
    <property type="entry name" value="Translation factors"/>
    <property type="match status" value="2"/>
</dbReference>
<dbReference type="SUPFAM" id="SSF50447">
    <property type="entry name" value="Translation proteins"/>
    <property type="match status" value="1"/>
</dbReference>
<keyword evidence="4" id="KW-0547">Nucleotide-binding</keyword>
<keyword evidence="9" id="KW-1185">Reference proteome</keyword>
<evidence type="ECO:0000256" key="2">
    <source>
        <dbReference type="ARBA" id="ARBA00022679"/>
    </source>
</evidence>
<evidence type="ECO:0000256" key="4">
    <source>
        <dbReference type="ARBA" id="ARBA00022741"/>
    </source>
</evidence>
<dbReference type="EC" id="2.7.7.4" evidence="1"/>
<dbReference type="PROSITE" id="PS00301">
    <property type="entry name" value="G_TR_1"/>
    <property type="match status" value="1"/>
</dbReference>
<dbReference type="Proteomes" id="UP000321337">
    <property type="component" value="Unassembled WGS sequence"/>
</dbReference>
<proteinExistence type="predicted"/>
<dbReference type="PROSITE" id="PS51722">
    <property type="entry name" value="G_TR_2"/>
    <property type="match status" value="1"/>
</dbReference>
<dbReference type="AlphaFoldDB" id="A0A512LB86"/>
<dbReference type="NCBIfam" id="TIGR02034">
    <property type="entry name" value="CysN"/>
    <property type="match status" value="1"/>
</dbReference>
<evidence type="ECO:0000256" key="5">
    <source>
        <dbReference type="ARBA" id="ARBA00022840"/>
    </source>
</evidence>
<protein>
    <recommendedName>
        <fullName evidence="1">sulfate adenylyltransferase</fullName>
        <ecNumber evidence="1">2.7.7.4</ecNumber>
    </recommendedName>
</protein>
<reference evidence="8 9" key="1">
    <citation type="submission" date="2019-07" db="EMBL/GenBank/DDBJ databases">
        <title>Whole genome shotgun sequence of Thiobacillus plumbophilus NBRC 107929.</title>
        <authorList>
            <person name="Hosoyama A."/>
            <person name="Uohara A."/>
            <person name="Ohji S."/>
            <person name="Ichikawa N."/>
        </authorList>
    </citation>
    <scope>NUCLEOTIDE SEQUENCE [LARGE SCALE GENOMIC DNA]</scope>
    <source>
        <strain evidence="8 9">NBRC 107929</strain>
    </source>
</reference>
<dbReference type="GO" id="GO:0006790">
    <property type="term" value="P:sulfur compound metabolic process"/>
    <property type="evidence" value="ECO:0007669"/>
    <property type="project" value="InterPro"/>
</dbReference>
<evidence type="ECO:0000256" key="6">
    <source>
        <dbReference type="ARBA" id="ARBA00023134"/>
    </source>
</evidence>
<dbReference type="InterPro" id="IPR050100">
    <property type="entry name" value="TRAFAC_GTPase_members"/>
</dbReference>
<dbReference type="Pfam" id="PF22594">
    <property type="entry name" value="GTP-eEF1A_C"/>
    <property type="match status" value="1"/>
</dbReference>
<dbReference type="InterPro" id="IPR054696">
    <property type="entry name" value="GTP-eEF1A_C"/>
</dbReference>
<dbReference type="GO" id="GO:0004781">
    <property type="term" value="F:sulfate adenylyltransferase (ATP) activity"/>
    <property type="evidence" value="ECO:0007669"/>
    <property type="project" value="UniProtKB-EC"/>
</dbReference>
<dbReference type="GO" id="GO:0003924">
    <property type="term" value="F:GTPase activity"/>
    <property type="evidence" value="ECO:0007669"/>
    <property type="project" value="InterPro"/>
</dbReference>
<comment type="caution">
    <text evidence="8">The sequence shown here is derived from an EMBL/GenBank/DDBJ whole genome shotgun (WGS) entry which is preliminary data.</text>
</comment>
<dbReference type="InterPro" id="IPR011779">
    <property type="entry name" value="SO4_adenylTrfase_lsu"/>
</dbReference>
<evidence type="ECO:0000259" key="7">
    <source>
        <dbReference type="PROSITE" id="PS51722"/>
    </source>
</evidence>
<keyword evidence="2" id="KW-0808">Transferase</keyword>
<dbReference type="FunFam" id="3.40.50.300:FF:000119">
    <property type="entry name" value="Sulfate adenylyltransferase subunit 1"/>
    <property type="match status" value="1"/>
</dbReference>
<dbReference type="SUPFAM" id="SSF50465">
    <property type="entry name" value="EF-Tu/eEF-1alpha/eIF2-gamma C-terminal domain"/>
    <property type="match status" value="1"/>
</dbReference>
<dbReference type="InterPro" id="IPR041757">
    <property type="entry name" value="CysN_GTP-bd"/>
</dbReference>
<dbReference type="CDD" id="cd04166">
    <property type="entry name" value="CysN_ATPS"/>
    <property type="match status" value="1"/>
</dbReference>
<dbReference type="PANTHER" id="PTHR23115">
    <property type="entry name" value="TRANSLATION FACTOR"/>
    <property type="match status" value="1"/>
</dbReference>
<name>A0A512LB86_9PROT</name>
<dbReference type="InterPro" id="IPR027417">
    <property type="entry name" value="P-loop_NTPase"/>
</dbReference>
<dbReference type="InterPro" id="IPR044139">
    <property type="entry name" value="CysN_NoDQ_III"/>
</dbReference>
<evidence type="ECO:0000256" key="1">
    <source>
        <dbReference type="ARBA" id="ARBA00012391"/>
    </source>
</evidence>
<dbReference type="Gene3D" id="3.40.50.300">
    <property type="entry name" value="P-loop containing nucleotide triphosphate hydrolases"/>
    <property type="match status" value="1"/>
</dbReference>
<dbReference type="PRINTS" id="PR00315">
    <property type="entry name" value="ELONGATNFCT"/>
</dbReference>
<evidence type="ECO:0000256" key="3">
    <source>
        <dbReference type="ARBA" id="ARBA00022695"/>
    </source>
</evidence>
<dbReference type="OrthoDB" id="9804504at2"/>
<keyword evidence="3" id="KW-0548">Nucleotidyltransferase</keyword>
<feature type="domain" description="Tr-type G" evidence="7">
    <location>
        <begin position="12"/>
        <end position="224"/>
    </location>
</feature>
<dbReference type="RefSeq" id="WP_147074711.1">
    <property type="nucleotide sequence ID" value="NZ_AP021884.1"/>
</dbReference>
<evidence type="ECO:0000313" key="8">
    <source>
        <dbReference type="EMBL" id="GEP31750.1"/>
    </source>
</evidence>
<dbReference type="CDD" id="cd03695">
    <property type="entry name" value="CysN_NodQ_II"/>
    <property type="match status" value="1"/>
</dbReference>
<dbReference type="GO" id="GO:0005525">
    <property type="term" value="F:GTP binding"/>
    <property type="evidence" value="ECO:0007669"/>
    <property type="project" value="UniProtKB-KW"/>
</dbReference>
<dbReference type="InterPro" id="IPR009001">
    <property type="entry name" value="Transl_elong_EF1A/Init_IF2_C"/>
</dbReference>
<organism evidence="8 9">
    <name type="scientific">Sulfuriferula plumbiphila</name>
    <dbReference type="NCBI Taxonomy" id="171865"/>
    <lineage>
        <taxon>Bacteria</taxon>
        <taxon>Pseudomonadati</taxon>
        <taxon>Pseudomonadota</taxon>
        <taxon>Betaproteobacteria</taxon>
        <taxon>Nitrosomonadales</taxon>
        <taxon>Sulfuricellaceae</taxon>
        <taxon>Sulfuriferula</taxon>
    </lineage>
</organism>
<dbReference type="SUPFAM" id="SSF52540">
    <property type="entry name" value="P-loop containing nucleoside triphosphate hydrolases"/>
    <property type="match status" value="1"/>
</dbReference>
<keyword evidence="5" id="KW-0067">ATP-binding</keyword>
<dbReference type="Pfam" id="PF00009">
    <property type="entry name" value="GTP_EFTU"/>
    <property type="match status" value="1"/>
</dbReference>